<protein>
    <submittedName>
        <fullName evidence="1">Uncharacterized protein</fullName>
    </submittedName>
</protein>
<dbReference type="Proteomes" id="UP000887013">
    <property type="component" value="Unassembled WGS sequence"/>
</dbReference>
<reference evidence="1" key="1">
    <citation type="submission" date="2020-08" db="EMBL/GenBank/DDBJ databases">
        <title>Multicomponent nature underlies the extraordinary mechanical properties of spider dragline silk.</title>
        <authorList>
            <person name="Kono N."/>
            <person name="Nakamura H."/>
            <person name="Mori M."/>
            <person name="Yoshida Y."/>
            <person name="Ohtoshi R."/>
            <person name="Malay A.D."/>
            <person name="Moran D.A.P."/>
            <person name="Tomita M."/>
            <person name="Numata K."/>
            <person name="Arakawa K."/>
        </authorList>
    </citation>
    <scope>NUCLEOTIDE SEQUENCE</scope>
</reference>
<gene>
    <name evidence="1" type="ORF">NPIL_227171</name>
</gene>
<keyword evidence="2" id="KW-1185">Reference proteome</keyword>
<dbReference type="AlphaFoldDB" id="A0A8X6MTE3"/>
<evidence type="ECO:0000313" key="2">
    <source>
        <dbReference type="Proteomes" id="UP000887013"/>
    </source>
</evidence>
<sequence length="134" mass="14764">MSTSKHPARNVSFSHEKCMLTFPLGESHVPSVDSGVQLVGGPPLVSDPYLWHDSRPSSLKANRCSSCSSHHPSAEGRSVRSHGAMTTLHMFIFGTLSRALECSYCGGCSVQGRWYTWSTKKRRCQNVSVSNNYD</sequence>
<dbReference type="EMBL" id="BMAW01002100">
    <property type="protein sequence ID" value="GFS76980.1"/>
    <property type="molecule type" value="Genomic_DNA"/>
</dbReference>
<organism evidence="1 2">
    <name type="scientific">Nephila pilipes</name>
    <name type="common">Giant wood spider</name>
    <name type="synonym">Nephila maculata</name>
    <dbReference type="NCBI Taxonomy" id="299642"/>
    <lineage>
        <taxon>Eukaryota</taxon>
        <taxon>Metazoa</taxon>
        <taxon>Ecdysozoa</taxon>
        <taxon>Arthropoda</taxon>
        <taxon>Chelicerata</taxon>
        <taxon>Arachnida</taxon>
        <taxon>Araneae</taxon>
        <taxon>Araneomorphae</taxon>
        <taxon>Entelegynae</taxon>
        <taxon>Araneoidea</taxon>
        <taxon>Nephilidae</taxon>
        <taxon>Nephila</taxon>
    </lineage>
</organism>
<name>A0A8X6MTE3_NEPPI</name>
<evidence type="ECO:0000313" key="1">
    <source>
        <dbReference type="EMBL" id="GFS76980.1"/>
    </source>
</evidence>
<comment type="caution">
    <text evidence="1">The sequence shown here is derived from an EMBL/GenBank/DDBJ whole genome shotgun (WGS) entry which is preliminary data.</text>
</comment>
<accession>A0A8X6MTE3</accession>
<dbReference type="OrthoDB" id="10470428at2759"/>
<proteinExistence type="predicted"/>